<name>A0ABD2C0V8_VESMC</name>
<dbReference type="EMBL" id="JAYRBN010000063">
    <property type="protein sequence ID" value="KAL2738669.1"/>
    <property type="molecule type" value="Genomic_DNA"/>
</dbReference>
<gene>
    <name evidence="1" type="ORF">V1477_012028</name>
</gene>
<reference evidence="1 2" key="1">
    <citation type="journal article" date="2024" name="Ann. Entomol. Soc. Am.">
        <title>Genomic analyses of the southern and eastern yellowjacket wasps (Hymenoptera: Vespidae) reveal evolutionary signatures of social life.</title>
        <authorList>
            <person name="Catto M.A."/>
            <person name="Caine P.B."/>
            <person name="Orr S.E."/>
            <person name="Hunt B.G."/>
            <person name="Goodisman M.A.D."/>
        </authorList>
    </citation>
    <scope>NUCLEOTIDE SEQUENCE [LARGE SCALE GENOMIC DNA]</scope>
    <source>
        <strain evidence="1">232</strain>
        <tissue evidence="1">Head and thorax</tissue>
    </source>
</reference>
<evidence type="ECO:0000313" key="1">
    <source>
        <dbReference type="EMBL" id="KAL2738669.1"/>
    </source>
</evidence>
<dbReference type="Proteomes" id="UP001607303">
    <property type="component" value="Unassembled WGS sequence"/>
</dbReference>
<feature type="non-terminal residue" evidence="1">
    <location>
        <position position="270"/>
    </location>
</feature>
<sequence length="270" mass="30286">MQASDRQCPDDVTIRIFDLEDAFRPYLGSPAGLFSCLLAYDTDTKNESRCELRFVKASPRNENDRSSSLAGFTDLLVFRPGIGAAARIVPSKSTIIGTLAASEATREIDDNEEEPLVGKREKRNGDIVERAKVASRVARENPGKKSKAAREEEIDRYGIERNVERAGSNFRMEERVSLVAFRSSKSLALKGLNALRTGWSLFILKLYFEFRISPCPVTIECFRRKDKKCAARHWLRLQSVNADWLCEGAKAHSTQMLFGKSIVGAQIFAE</sequence>
<protein>
    <submittedName>
        <fullName evidence="1">Uncharacterized protein</fullName>
    </submittedName>
</protein>
<evidence type="ECO:0000313" key="2">
    <source>
        <dbReference type="Proteomes" id="UP001607303"/>
    </source>
</evidence>
<proteinExistence type="predicted"/>
<organism evidence="1 2">
    <name type="scientific">Vespula maculifrons</name>
    <name type="common">Eastern yellow jacket</name>
    <name type="synonym">Wasp</name>
    <dbReference type="NCBI Taxonomy" id="7453"/>
    <lineage>
        <taxon>Eukaryota</taxon>
        <taxon>Metazoa</taxon>
        <taxon>Ecdysozoa</taxon>
        <taxon>Arthropoda</taxon>
        <taxon>Hexapoda</taxon>
        <taxon>Insecta</taxon>
        <taxon>Pterygota</taxon>
        <taxon>Neoptera</taxon>
        <taxon>Endopterygota</taxon>
        <taxon>Hymenoptera</taxon>
        <taxon>Apocrita</taxon>
        <taxon>Aculeata</taxon>
        <taxon>Vespoidea</taxon>
        <taxon>Vespidae</taxon>
        <taxon>Vespinae</taxon>
        <taxon>Vespula</taxon>
    </lineage>
</organism>
<dbReference type="AlphaFoldDB" id="A0ABD2C0V8"/>
<comment type="caution">
    <text evidence="1">The sequence shown here is derived from an EMBL/GenBank/DDBJ whole genome shotgun (WGS) entry which is preliminary data.</text>
</comment>
<keyword evidence="2" id="KW-1185">Reference proteome</keyword>
<accession>A0ABD2C0V8</accession>